<comment type="caution">
    <text evidence="2">The sequence shown here is derived from an EMBL/GenBank/DDBJ whole genome shotgun (WGS) entry which is preliminary data.</text>
</comment>
<sequence>MASSLSQLSASVTRILSLTGFPKELKTRDIQLAFSEWENANGGFKIKWIDDTSLLIVFADATVAKRGYLSIIANPPAIFSSPTSDGSAIIRPYDGPDAQVIIQNVNSRGQNPTRGHNGRSASIAIPNQRTRSNGNGANLGNLVVGINGHSTIADLQANVLPVPGPISPVGREGSPTLPNLPSHPTLDSLISSSLSDGSGTPADPAILAMSPQTSGPRIGDPGKRMLGAALGVRHPGLPPRQVGNAEQAMKEIQRAMGGLTVAE</sequence>
<dbReference type="Proteomes" id="UP001203297">
    <property type="component" value="Unassembled WGS sequence"/>
</dbReference>
<protein>
    <submittedName>
        <fullName evidence="2">Uncharacterized protein</fullName>
    </submittedName>
</protein>
<evidence type="ECO:0000256" key="1">
    <source>
        <dbReference type="SAM" id="MobiDB-lite"/>
    </source>
</evidence>
<evidence type="ECO:0000313" key="3">
    <source>
        <dbReference type="Proteomes" id="UP001203297"/>
    </source>
</evidence>
<dbReference type="GO" id="GO:0000340">
    <property type="term" value="F:RNA 7-methylguanosine cap binding"/>
    <property type="evidence" value="ECO:0007669"/>
    <property type="project" value="InterPro"/>
</dbReference>
<name>A0AAD4QQK8_9AGAM</name>
<organism evidence="2 3">
    <name type="scientific">Multifurca ochricompacta</name>
    <dbReference type="NCBI Taxonomy" id="376703"/>
    <lineage>
        <taxon>Eukaryota</taxon>
        <taxon>Fungi</taxon>
        <taxon>Dikarya</taxon>
        <taxon>Basidiomycota</taxon>
        <taxon>Agaricomycotina</taxon>
        <taxon>Agaricomycetes</taxon>
        <taxon>Russulales</taxon>
        <taxon>Russulaceae</taxon>
        <taxon>Multifurca</taxon>
    </lineage>
</organism>
<gene>
    <name evidence="2" type="ORF">B0F90DRAFT_1813402</name>
</gene>
<reference evidence="2" key="1">
    <citation type="journal article" date="2022" name="New Phytol.">
        <title>Evolutionary transition to the ectomycorrhizal habit in the genomes of a hyperdiverse lineage of mushroom-forming fungi.</title>
        <authorList>
            <person name="Looney B."/>
            <person name="Miyauchi S."/>
            <person name="Morin E."/>
            <person name="Drula E."/>
            <person name="Courty P.E."/>
            <person name="Kohler A."/>
            <person name="Kuo A."/>
            <person name="LaButti K."/>
            <person name="Pangilinan J."/>
            <person name="Lipzen A."/>
            <person name="Riley R."/>
            <person name="Andreopoulos W."/>
            <person name="He G."/>
            <person name="Johnson J."/>
            <person name="Nolan M."/>
            <person name="Tritt A."/>
            <person name="Barry K.W."/>
            <person name="Grigoriev I.V."/>
            <person name="Nagy L.G."/>
            <person name="Hibbett D."/>
            <person name="Henrissat B."/>
            <person name="Matheny P.B."/>
            <person name="Labbe J."/>
            <person name="Martin F.M."/>
        </authorList>
    </citation>
    <scope>NUCLEOTIDE SEQUENCE</scope>
    <source>
        <strain evidence="2">BPL690</strain>
    </source>
</reference>
<dbReference type="AlphaFoldDB" id="A0AAD4QQK8"/>
<dbReference type="InterPro" id="IPR012677">
    <property type="entry name" value="Nucleotide-bd_a/b_plait_sf"/>
</dbReference>
<accession>A0AAD4QQK8</accession>
<keyword evidence="3" id="KW-1185">Reference proteome</keyword>
<feature type="region of interest" description="Disordered" evidence="1">
    <location>
        <begin position="193"/>
        <end position="224"/>
    </location>
</feature>
<evidence type="ECO:0000313" key="2">
    <source>
        <dbReference type="EMBL" id="KAI0308068.1"/>
    </source>
</evidence>
<proteinExistence type="predicted"/>
<dbReference type="Pfam" id="PF10309">
    <property type="entry name" value="NCBP3"/>
    <property type="match status" value="1"/>
</dbReference>
<dbReference type="EMBL" id="WTXG01000001">
    <property type="protein sequence ID" value="KAI0308068.1"/>
    <property type="molecule type" value="Genomic_DNA"/>
</dbReference>
<dbReference type="InterPro" id="IPR019416">
    <property type="entry name" value="NCBP3"/>
</dbReference>
<dbReference type="Gene3D" id="3.30.70.330">
    <property type="match status" value="1"/>
</dbReference>
<dbReference type="GO" id="GO:0003729">
    <property type="term" value="F:mRNA binding"/>
    <property type="evidence" value="ECO:0007669"/>
    <property type="project" value="InterPro"/>
</dbReference>